<dbReference type="AlphaFoldDB" id="A0A2A5JQL6"/>
<reference evidence="3" key="1">
    <citation type="journal article" date="2019" name="Genome Announc.">
        <title>Draft Genome Sequence of Pseudoalteromonas piscicida Strain 36Y ROTHPW, an Hypersaline Seawater Isolate from the South Coast of Sonora, Mexico.</title>
        <authorList>
            <person name="Sanchez-Diaz R."/>
            <person name="Molina-Garza Z.J."/>
            <person name="Cruz-Suarez L.E."/>
            <person name="Selvin J."/>
            <person name="Kiran G.S."/>
            <person name="Ibarra-Gamez J.C."/>
            <person name="Gomez-Gil B."/>
            <person name="Galaviz-Silva L."/>
        </authorList>
    </citation>
    <scope>NUCLEOTIDE SEQUENCE [LARGE SCALE GENOMIC DNA]</scope>
    <source>
        <strain evidence="3">36Y_RITHPW</strain>
    </source>
</reference>
<keyword evidence="1" id="KW-0812">Transmembrane</keyword>
<evidence type="ECO:0000313" key="2">
    <source>
        <dbReference type="EMBL" id="PCK31725.1"/>
    </source>
</evidence>
<dbReference type="OrthoDB" id="6127963at2"/>
<proteinExistence type="predicted"/>
<comment type="caution">
    <text evidence="2">The sequence shown here is derived from an EMBL/GenBank/DDBJ whole genome shotgun (WGS) entry which is preliminary data.</text>
</comment>
<keyword evidence="1" id="KW-1133">Transmembrane helix</keyword>
<accession>A0A2A5JQL6</accession>
<feature type="transmembrane region" description="Helical" evidence="1">
    <location>
        <begin position="253"/>
        <end position="273"/>
    </location>
</feature>
<feature type="transmembrane region" description="Helical" evidence="1">
    <location>
        <begin position="16"/>
        <end position="35"/>
    </location>
</feature>
<gene>
    <name evidence="2" type="ORF">CEX98_10755</name>
</gene>
<evidence type="ECO:0000256" key="1">
    <source>
        <dbReference type="SAM" id="Phobius"/>
    </source>
</evidence>
<dbReference type="EMBL" id="NKHF01000046">
    <property type="protein sequence ID" value="PCK31725.1"/>
    <property type="molecule type" value="Genomic_DNA"/>
</dbReference>
<keyword evidence="3" id="KW-1185">Reference proteome</keyword>
<evidence type="ECO:0008006" key="4">
    <source>
        <dbReference type="Google" id="ProtNLM"/>
    </source>
</evidence>
<keyword evidence="1" id="KW-0472">Membrane</keyword>
<name>A0A2A5JQL6_PSEO7</name>
<feature type="transmembrane region" description="Helical" evidence="1">
    <location>
        <begin position="227"/>
        <end position="246"/>
    </location>
</feature>
<dbReference type="Proteomes" id="UP000228621">
    <property type="component" value="Unassembled WGS sequence"/>
</dbReference>
<protein>
    <recommendedName>
        <fullName evidence="4">CHASE2 domain-containing protein</fullName>
    </recommendedName>
</protein>
<feature type="transmembrane region" description="Helical" evidence="1">
    <location>
        <begin position="279"/>
        <end position="301"/>
    </location>
</feature>
<sequence>MSLFGQLNFVKHQREFWLFLGLFAFLMLVSLTGLYKQINLTALHWFSKFNPAQSTQIVVIEAENLQQQHLKLANKLAQDNPKAVVFLSDPPLPEAAQSESIYYPFNSQSVCLLDTENWYGSAISLLPPSTPCIVLWDKIFPNHGEYQGKIIDYSLPYYSLPKFSAQRVLDGDVFTEQLADKVILVAQHSKFYRLSSQTYFDIQALPPVYLQAFIAHSFASNRFIQPLSQTTIAVIILFGSILFLVLYQRSTTVTNIIIAFSTSLLLLLSGAALHHWYALLLPVGELLLLVWLTLLWVFISLKWSEEENLKSLITLIQQRMMGRYLPRHFLEHSEPWDAIIQLVNQQLNLQRSIFLTRLEGDHRVTEIRALNCQLSDILEMRRDYERVPYSDAIKAFGAIKITRPFFKHLAEDEQQYIAPLMYAGDIRGFWALTISRQGDFDEQAFTKNVNLFAHQIGELLFHYKAFTTEQKNQKSSLTKALTFSLTEPLSHKVKDAMNEMDQKLTSLEHVFNQLQSASILYNLFGQIVQVNQSLERFARHHQLAIFDMSALDLLCFCTDMDNKKAKGKLRYLTLKRGRIVLPVYLDSHTYLLSVRALLKQATSLNTSMPFETSGLLFEFIDLGEQLAQLDDKSEFLTQLSRQLSRPGQTTNDSWGDE</sequence>
<organism evidence="2 3">
    <name type="scientific">Pseudoalteromonas piscicida</name>
    <dbReference type="NCBI Taxonomy" id="43662"/>
    <lineage>
        <taxon>Bacteria</taxon>
        <taxon>Pseudomonadati</taxon>
        <taxon>Pseudomonadota</taxon>
        <taxon>Gammaproteobacteria</taxon>
        <taxon>Alteromonadales</taxon>
        <taxon>Pseudoalteromonadaceae</taxon>
        <taxon>Pseudoalteromonas</taxon>
    </lineage>
</organism>
<dbReference type="RefSeq" id="WP_099642077.1">
    <property type="nucleotide sequence ID" value="NZ_NKHF01000046.1"/>
</dbReference>
<evidence type="ECO:0000313" key="3">
    <source>
        <dbReference type="Proteomes" id="UP000228621"/>
    </source>
</evidence>